<proteinExistence type="predicted"/>
<name>A0AB73G5P5_9BURK</name>
<sequence>MSKIVGVHGVGQQFEGAEILKGRWMPVLKDGMSRANQRLASDDDFTCAFYGDLFRPTGKALTPPYNAESVDNEWEQDLLSLWWQESARVDVQVSGPDAPSKIRVHSVVQRALNALTNAKFFADIAERALIFDLKQARCYMRDPEIRQAARARVEQVVGADTRVIIAHSLGSVVAYEALCAHPEWQVTDFITIGSPLGINNLIFHALIPAPEADVGIWPECVKRWTNIADEGDVVALVKNLSMRFGPRVTDRSICNGANAHDATRYLTTWEIGNAISKAF</sequence>
<comment type="caution">
    <text evidence="1">The sequence shown here is derived from an EMBL/GenBank/DDBJ whole genome shotgun (WGS) entry which is preliminary data.</text>
</comment>
<dbReference type="SUPFAM" id="SSF53474">
    <property type="entry name" value="alpha/beta-Hydrolases"/>
    <property type="match status" value="1"/>
</dbReference>
<evidence type="ECO:0000313" key="2">
    <source>
        <dbReference type="Proteomes" id="UP000061665"/>
    </source>
</evidence>
<dbReference type="AlphaFoldDB" id="A0AB73G5P5"/>
<organism evidence="1 2">
    <name type="scientific">Burkholderia ubonensis</name>
    <dbReference type="NCBI Taxonomy" id="101571"/>
    <lineage>
        <taxon>Bacteria</taxon>
        <taxon>Pseudomonadati</taxon>
        <taxon>Pseudomonadota</taxon>
        <taxon>Betaproteobacteria</taxon>
        <taxon>Burkholderiales</taxon>
        <taxon>Burkholderiaceae</taxon>
        <taxon>Burkholderia</taxon>
        <taxon>Burkholderia cepacia complex</taxon>
    </lineage>
</organism>
<gene>
    <name evidence="1" type="ORF">WJ53_31805</name>
</gene>
<dbReference type="EMBL" id="LOZE01000039">
    <property type="protein sequence ID" value="KVM35662.1"/>
    <property type="molecule type" value="Genomic_DNA"/>
</dbReference>
<accession>A0AB73G5P5</accession>
<dbReference type="InterPro" id="IPR029058">
    <property type="entry name" value="AB_hydrolase_fold"/>
</dbReference>
<reference evidence="1 2" key="1">
    <citation type="submission" date="2015-11" db="EMBL/GenBank/DDBJ databases">
        <title>Expanding the genomic diversity of Burkholderia species for the development of highly accurate diagnostics.</title>
        <authorList>
            <person name="Sahl J."/>
            <person name="Keim P."/>
            <person name="Wagner D."/>
        </authorList>
    </citation>
    <scope>NUCLEOTIDE SEQUENCE [LARGE SCALE GENOMIC DNA]</scope>
    <source>
        <strain evidence="1 2">MSMB2058</strain>
    </source>
</reference>
<dbReference type="Gene3D" id="3.40.50.1820">
    <property type="entry name" value="alpha/beta hydrolase"/>
    <property type="match status" value="1"/>
</dbReference>
<dbReference type="Proteomes" id="UP000061665">
    <property type="component" value="Unassembled WGS sequence"/>
</dbReference>
<evidence type="ECO:0000313" key="1">
    <source>
        <dbReference type="EMBL" id="KVM35662.1"/>
    </source>
</evidence>
<protein>
    <recommendedName>
        <fullName evidence="3">Serine peptidase</fullName>
    </recommendedName>
</protein>
<dbReference type="RefSeq" id="WP_059725161.1">
    <property type="nucleotide sequence ID" value="NZ_LOYI01000079.1"/>
</dbReference>
<evidence type="ECO:0008006" key="3">
    <source>
        <dbReference type="Google" id="ProtNLM"/>
    </source>
</evidence>